<dbReference type="PANTHER" id="PTHR42910">
    <property type="entry name" value="TRANSPORTER SCO4007-RELATED"/>
    <property type="match status" value="1"/>
</dbReference>
<sequence>MSRSLLLMMALSCALAVSAIYYQQPLLPQIASTWGVTSTGGNVIAMLTQIGYATGLLLFIPLADVIQPRKLAKFAILGNAVALLACAMAPTFLLMVASSFFVGATAVTAQFIIPAVSGNARPESRGRVVGVLLGGLSSGVLLARTMSGFVGAHWGWRAMFVAASGVDLALIFIVGKLPPLPGLKTIHYRELMRSLVVLVREERLLRISATTGFLMFAAFSALWTTLAALLARPPYGFGAATIGTFGLVGVIGLIISPYIGSLVDRIGHHFAVAAGAIIVLLAFAVLAIGATRLGWLVVGLVLLDLGNRAGFVGNQTRIYALRPEARGRLNTVYMVSYFLGGAIGSALGGYGATRYGWVGLAVVGAALSLAALALNALAYTSTNATLADTPA</sequence>
<feature type="transmembrane region" description="Helical" evidence="4">
    <location>
        <begin position="74"/>
        <end position="93"/>
    </location>
</feature>
<keyword evidence="2 4" id="KW-1133">Transmembrane helix</keyword>
<evidence type="ECO:0000256" key="4">
    <source>
        <dbReference type="SAM" id="Phobius"/>
    </source>
</evidence>
<dbReference type="STRING" id="1462993.A6V36_26490"/>
<feature type="domain" description="Major facilitator superfamily (MFS) profile" evidence="5">
    <location>
        <begin position="1"/>
        <end position="383"/>
    </location>
</feature>
<keyword evidence="1 4" id="KW-0812">Transmembrane</keyword>
<dbReference type="SUPFAM" id="SSF103473">
    <property type="entry name" value="MFS general substrate transporter"/>
    <property type="match status" value="1"/>
</dbReference>
<reference evidence="6 7" key="1">
    <citation type="submission" date="2016-04" db="EMBL/GenBank/DDBJ databases">
        <title>Reclassification of Paraburkholderia panaciterrae (Farh et al. 2015) Dobritsa &amp; Samadpour 2016 as a later homotypic synonym of Paraburkholderia ginsengiterrae (Farh et al. 2015) Dobritsa &amp; Samadpour 2016.</title>
        <authorList>
            <person name="Dobritsa A.P."/>
            <person name="Kutumbaka K."/>
            <person name="Samadpour M."/>
        </authorList>
    </citation>
    <scope>NUCLEOTIDE SEQUENCE [LARGE SCALE GENOMIC DNA]</scope>
    <source>
        <strain evidence="6 7">DCY85</strain>
    </source>
</reference>
<dbReference type="InterPro" id="IPR020846">
    <property type="entry name" value="MFS_dom"/>
</dbReference>
<dbReference type="PROSITE" id="PS50850">
    <property type="entry name" value="MFS"/>
    <property type="match status" value="1"/>
</dbReference>
<dbReference type="Gene3D" id="1.20.1250.20">
    <property type="entry name" value="MFS general substrate transporter like domains"/>
    <property type="match status" value="1"/>
</dbReference>
<feature type="transmembrane region" description="Helical" evidence="4">
    <location>
        <begin position="237"/>
        <end position="258"/>
    </location>
</feature>
<dbReference type="InterPro" id="IPR011701">
    <property type="entry name" value="MFS"/>
</dbReference>
<proteinExistence type="predicted"/>
<keyword evidence="3 4" id="KW-0472">Membrane</keyword>
<feature type="transmembrane region" description="Helical" evidence="4">
    <location>
        <begin position="294"/>
        <end position="311"/>
    </location>
</feature>
<dbReference type="Pfam" id="PF07690">
    <property type="entry name" value="MFS_1"/>
    <property type="match status" value="1"/>
</dbReference>
<dbReference type="OrthoDB" id="9815356at2"/>
<evidence type="ECO:0000313" key="6">
    <source>
        <dbReference type="EMBL" id="OAJ51729.1"/>
    </source>
</evidence>
<gene>
    <name evidence="6" type="ORF">A6V37_37290</name>
</gene>
<dbReference type="RefSeq" id="WP_064286904.1">
    <property type="nucleotide sequence ID" value="NZ_LXKA01000386.1"/>
</dbReference>
<dbReference type="GO" id="GO:0022857">
    <property type="term" value="F:transmembrane transporter activity"/>
    <property type="evidence" value="ECO:0007669"/>
    <property type="project" value="InterPro"/>
</dbReference>
<name>A0A1A9MXC9_9BURK</name>
<feature type="transmembrane region" description="Helical" evidence="4">
    <location>
        <begin position="43"/>
        <end position="62"/>
    </location>
</feature>
<feature type="transmembrane region" description="Helical" evidence="4">
    <location>
        <begin position="128"/>
        <end position="146"/>
    </location>
</feature>
<accession>A0A1A9MXC9</accession>
<feature type="transmembrane region" description="Helical" evidence="4">
    <location>
        <begin position="270"/>
        <end position="288"/>
    </location>
</feature>
<organism evidence="6 7">
    <name type="scientific">Paraburkholderia ginsengiterrae</name>
    <dbReference type="NCBI Taxonomy" id="1462993"/>
    <lineage>
        <taxon>Bacteria</taxon>
        <taxon>Pseudomonadati</taxon>
        <taxon>Pseudomonadota</taxon>
        <taxon>Betaproteobacteria</taxon>
        <taxon>Burkholderiales</taxon>
        <taxon>Burkholderiaceae</taxon>
        <taxon>Paraburkholderia</taxon>
    </lineage>
</organism>
<feature type="transmembrane region" description="Helical" evidence="4">
    <location>
        <begin position="158"/>
        <end position="183"/>
    </location>
</feature>
<comment type="caution">
    <text evidence="6">The sequence shown here is derived from an EMBL/GenBank/DDBJ whole genome shotgun (WGS) entry which is preliminary data.</text>
</comment>
<evidence type="ECO:0000259" key="5">
    <source>
        <dbReference type="PROSITE" id="PS50850"/>
    </source>
</evidence>
<evidence type="ECO:0000256" key="3">
    <source>
        <dbReference type="ARBA" id="ARBA00023136"/>
    </source>
</evidence>
<dbReference type="AlphaFoldDB" id="A0A1A9MXC9"/>
<dbReference type="PANTHER" id="PTHR42910:SF1">
    <property type="entry name" value="MAJOR FACILITATOR SUPERFAMILY (MFS) PROFILE DOMAIN-CONTAINING PROTEIN"/>
    <property type="match status" value="1"/>
</dbReference>
<evidence type="ECO:0000256" key="1">
    <source>
        <dbReference type="ARBA" id="ARBA00022692"/>
    </source>
</evidence>
<protein>
    <submittedName>
        <fullName evidence="6">MFS transporter</fullName>
    </submittedName>
</protein>
<dbReference type="Proteomes" id="UP000078116">
    <property type="component" value="Unassembled WGS sequence"/>
</dbReference>
<feature type="transmembrane region" description="Helical" evidence="4">
    <location>
        <begin position="204"/>
        <end position="231"/>
    </location>
</feature>
<feature type="transmembrane region" description="Helical" evidence="4">
    <location>
        <begin position="332"/>
        <end position="351"/>
    </location>
</feature>
<dbReference type="CDD" id="cd17324">
    <property type="entry name" value="MFS_NepI_like"/>
    <property type="match status" value="1"/>
</dbReference>
<evidence type="ECO:0000313" key="7">
    <source>
        <dbReference type="Proteomes" id="UP000078116"/>
    </source>
</evidence>
<feature type="transmembrane region" description="Helical" evidence="4">
    <location>
        <begin position="357"/>
        <end position="378"/>
    </location>
</feature>
<evidence type="ECO:0000256" key="2">
    <source>
        <dbReference type="ARBA" id="ARBA00022989"/>
    </source>
</evidence>
<feature type="transmembrane region" description="Helical" evidence="4">
    <location>
        <begin position="99"/>
        <end position="116"/>
    </location>
</feature>
<dbReference type="EMBL" id="LXKA01000386">
    <property type="protein sequence ID" value="OAJ51729.1"/>
    <property type="molecule type" value="Genomic_DNA"/>
</dbReference>
<dbReference type="InterPro" id="IPR036259">
    <property type="entry name" value="MFS_trans_sf"/>
</dbReference>